<dbReference type="GO" id="GO:0005524">
    <property type="term" value="F:ATP binding"/>
    <property type="evidence" value="ECO:0007669"/>
    <property type="project" value="UniProtKB-KW"/>
</dbReference>
<dbReference type="InterPro" id="IPR025201">
    <property type="entry name" value="KdpD_TM"/>
</dbReference>
<evidence type="ECO:0000256" key="2">
    <source>
        <dbReference type="ARBA" id="ARBA00004141"/>
    </source>
</evidence>
<dbReference type="InterPro" id="IPR036097">
    <property type="entry name" value="HisK_dim/P_sf"/>
</dbReference>
<evidence type="ECO:0000256" key="1">
    <source>
        <dbReference type="ARBA" id="ARBA00000085"/>
    </source>
</evidence>
<keyword evidence="17" id="KW-1185">Reference proteome</keyword>
<evidence type="ECO:0000256" key="14">
    <source>
        <dbReference type="SAM" id="Phobius"/>
    </source>
</evidence>
<name>A0A117JHV4_9MYCO</name>
<dbReference type="InterPro" id="IPR003594">
    <property type="entry name" value="HATPase_dom"/>
</dbReference>
<evidence type="ECO:0000256" key="5">
    <source>
        <dbReference type="ARBA" id="ARBA00022553"/>
    </source>
</evidence>
<feature type="transmembrane region" description="Helical" evidence="14">
    <location>
        <begin position="382"/>
        <end position="402"/>
    </location>
</feature>
<dbReference type="AlphaFoldDB" id="A0A117JHV4"/>
<dbReference type="GO" id="GO:0000155">
    <property type="term" value="F:phosphorelay sensor kinase activity"/>
    <property type="evidence" value="ECO:0007669"/>
    <property type="project" value="InterPro"/>
</dbReference>
<keyword evidence="10" id="KW-0067">ATP-binding</keyword>
<keyword evidence="5" id="KW-0597">Phosphoprotein</keyword>
<dbReference type="Gene3D" id="3.40.50.620">
    <property type="entry name" value="HUPs"/>
    <property type="match status" value="1"/>
</dbReference>
<dbReference type="CDD" id="cd00082">
    <property type="entry name" value="HisKA"/>
    <property type="match status" value="1"/>
</dbReference>
<feature type="transmembrane region" description="Helical" evidence="14">
    <location>
        <begin position="462"/>
        <end position="479"/>
    </location>
</feature>
<dbReference type="GO" id="GO:0005886">
    <property type="term" value="C:plasma membrane"/>
    <property type="evidence" value="ECO:0007669"/>
    <property type="project" value="UniProtKB-SubCell"/>
</dbReference>
<dbReference type="SMART" id="SM00387">
    <property type="entry name" value="HATPase_c"/>
    <property type="match status" value="1"/>
</dbReference>
<dbReference type="CDD" id="cd00075">
    <property type="entry name" value="HATPase"/>
    <property type="match status" value="1"/>
</dbReference>
<dbReference type="RefSeq" id="WP_064399594.1">
    <property type="nucleotide sequence ID" value="NZ_LQIR01000056.1"/>
</dbReference>
<dbReference type="PANTHER" id="PTHR45569:SF1">
    <property type="entry name" value="SENSOR PROTEIN KDPD"/>
    <property type="match status" value="1"/>
</dbReference>
<evidence type="ECO:0000256" key="3">
    <source>
        <dbReference type="ARBA" id="ARBA00004236"/>
    </source>
</evidence>
<dbReference type="SUPFAM" id="SSF47384">
    <property type="entry name" value="Homodimeric domain of signal transducing histidine kinase"/>
    <property type="match status" value="1"/>
</dbReference>
<dbReference type="SUPFAM" id="SSF55874">
    <property type="entry name" value="ATPase domain of HSP90 chaperone/DNA topoisomerase II/histidine kinase"/>
    <property type="match status" value="1"/>
</dbReference>
<evidence type="ECO:0000259" key="15">
    <source>
        <dbReference type="PROSITE" id="PS50109"/>
    </source>
</evidence>
<dbReference type="InterPro" id="IPR006016">
    <property type="entry name" value="UspA"/>
</dbReference>
<dbReference type="Gene3D" id="1.10.287.130">
    <property type="match status" value="1"/>
</dbReference>
<dbReference type="Gene3D" id="1.20.120.620">
    <property type="entry name" value="Backbone structure of the membrane domain of e. Coli histidine kinase receptor kdpd"/>
    <property type="match status" value="1"/>
</dbReference>
<dbReference type="Pfam" id="PF02702">
    <property type="entry name" value="KdpD"/>
    <property type="match status" value="1"/>
</dbReference>
<comment type="caution">
    <text evidence="16">The sequence shown here is derived from an EMBL/GenBank/DDBJ whole genome shotgun (WGS) entry which is preliminary data.</text>
</comment>
<keyword evidence="7 14" id="KW-0812">Transmembrane</keyword>
<dbReference type="EC" id="2.7.13.3" evidence="4"/>
<dbReference type="PROSITE" id="PS50109">
    <property type="entry name" value="HIS_KIN"/>
    <property type="match status" value="1"/>
</dbReference>
<dbReference type="InterPro" id="IPR014729">
    <property type="entry name" value="Rossmann-like_a/b/a_fold"/>
</dbReference>
<evidence type="ECO:0000256" key="10">
    <source>
        <dbReference type="ARBA" id="ARBA00022840"/>
    </source>
</evidence>
<dbReference type="Gene3D" id="3.30.565.10">
    <property type="entry name" value="Histidine kinase-like ATPase, C-terminal domain"/>
    <property type="match status" value="1"/>
</dbReference>
<evidence type="ECO:0000256" key="4">
    <source>
        <dbReference type="ARBA" id="ARBA00012438"/>
    </source>
</evidence>
<organism evidence="16 17">
    <name type="scientific">Mycobacterium lehmannii</name>
    <dbReference type="NCBI Taxonomy" id="2048550"/>
    <lineage>
        <taxon>Bacteria</taxon>
        <taxon>Bacillati</taxon>
        <taxon>Actinomycetota</taxon>
        <taxon>Actinomycetes</taxon>
        <taxon>Mycobacteriales</taxon>
        <taxon>Mycobacteriaceae</taxon>
        <taxon>Mycobacterium</taxon>
    </lineage>
</organism>
<dbReference type="InterPro" id="IPR003852">
    <property type="entry name" value="Sig_transdc_His_kinase_KdpD_N"/>
</dbReference>
<dbReference type="SUPFAM" id="SSF52540">
    <property type="entry name" value="P-loop containing nucleoside triphosphate hydrolases"/>
    <property type="match status" value="1"/>
</dbReference>
<dbReference type="InterPro" id="IPR038318">
    <property type="entry name" value="KdpD_sf"/>
</dbReference>
<dbReference type="InterPro" id="IPR027417">
    <property type="entry name" value="P-loop_NTPase"/>
</dbReference>
<keyword evidence="11 14" id="KW-1133">Transmembrane helix</keyword>
<evidence type="ECO:0000256" key="9">
    <source>
        <dbReference type="ARBA" id="ARBA00022777"/>
    </source>
</evidence>
<gene>
    <name evidence="16" type="ORF">AU192_18085</name>
</gene>
<evidence type="ECO:0000256" key="8">
    <source>
        <dbReference type="ARBA" id="ARBA00022741"/>
    </source>
</evidence>
<evidence type="ECO:0000313" key="17">
    <source>
        <dbReference type="Proteomes" id="UP000053707"/>
    </source>
</evidence>
<comment type="catalytic activity">
    <reaction evidence="1">
        <text>ATP + protein L-histidine = ADP + protein N-phospho-L-histidine.</text>
        <dbReference type="EC" id="2.7.13.3"/>
    </reaction>
</comment>
<evidence type="ECO:0000256" key="6">
    <source>
        <dbReference type="ARBA" id="ARBA00022679"/>
    </source>
</evidence>
<feature type="transmembrane region" description="Helical" evidence="14">
    <location>
        <begin position="414"/>
        <end position="447"/>
    </location>
</feature>
<keyword evidence="13 14" id="KW-0472">Membrane</keyword>
<dbReference type="SUPFAM" id="SSF52402">
    <property type="entry name" value="Adenine nucleotide alpha hydrolases-like"/>
    <property type="match status" value="1"/>
</dbReference>
<keyword evidence="9 16" id="KW-0418">Kinase</keyword>
<dbReference type="Proteomes" id="UP000053707">
    <property type="component" value="Unassembled WGS sequence"/>
</dbReference>
<dbReference type="Pfam" id="PF00582">
    <property type="entry name" value="Usp"/>
    <property type="match status" value="1"/>
</dbReference>
<dbReference type="InterPro" id="IPR003661">
    <property type="entry name" value="HisK_dim/P_dom"/>
</dbReference>
<evidence type="ECO:0000256" key="13">
    <source>
        <dbReference type="ARBA" id="ARBA00023136"/>
    </source>
</evidence>
<keyword evidence="12" id="KW-0902">Two-component regulatory system</keyword>
<comment type="subcellular location">
    <subcellularLocation>
        <location evidence="3">Cell membrane</location>
    </subcellularLocation>
    <subcellularLocation>
        <location evidence="2">Membrane</location>
        <topology evidence="2">Multi-pass membrane protein</topology>
    </subcellularLocation>
</comment>
<dbReference type="InterPro" id="IPR036890">
    <property type="entry name" value="HATPase_C_sf"/>
</dbReference>
<dbReference type="FunFam" id="3.40.50.300:FF:000483">
    <property type="entry name" value="Sensor histidine kinase KdpD"/>
    <property type="match status" value="1"/>
</dbReference>
<dbReference type="PANTHER" id="PTHR45569">
    <property type="entry name" value="SENSOR PROTEIN KDPD"/>
    <property type="match status" value="1"/>
</dbReference>
<evidence type="ECO:0000313" key="16">
    <source>
        <dbReference type="EMBL" id="KUI09321.1"/>
    </source>
</evidence>
<dbReference type="Pfam" id="PF00512">
    <property type="entry name" value="HisKA"/>
    <property type="match status" value="1"/>
</dbReference>
<dbReference type="InterPro" id="IPR005467">
    <property type="entry name" value="His_kinase_dom"/>
</dbReference>
<keyword evidence="8" id="KW-0547">Nucleotide-binding</keyword>
<dbReference type="PRINTS" id="PR00344">
    <property type="entry name" value="BCTRLSENSOR"/>
</dbReference>
<protein>
    <recommendedName>
        <fullName evidence="4">histidine kinase</fullName>
        <ecNumber evidence="4">2.7.13.3</ecNumber>
    </recommendedName>
</protein>
<reference evidence="16 17" key="1">
    <citation type="submission" date="2016-01" db="EMBL/GenBank/DDBJ databases">
        <authorList>
            <consortium name="TB Trials Study Group"/>
            <person name="Sutton G."/>
            <person name="Brinkac L."/>
            <person name="Sanka R."/>
            <person name="Adams M."/>
            <person name="Lau E.L."/>
            <person name="Macaden R."/>
            <person name="Grewal H.M.S."/>
        </authorList>
    </citation>
    <scope>NUCLEOTIDE SEQUENCE [LARGE SCALE GENOMIC DNA]</scope>
    <source>
        <strain evidence="16 17">IS-1744</strain>
    </source>
</reference>
<dbReference type="Pfam" id="PF13493">
    <property type="entry name" value="DUF4118"/>
    <property type="match status" value="1"/>
</dbReference>
<keyword evidence="6" id="KW-0808">Transferase</keyword>
<evidence type="ECO:0000256" key="7">
    <source>
        <dbReference type="ARBA" id="ARBA00022692"/>
    </source>
</evidence>
<dbReference type="Gene3D" id="3.40.50.300">
    <property type="entry name" value="P-loop containing nucleotide triphosphate hydrolases"/>
    <property type="match status" value="1"/>
</dbReference>
<feature type="domain" description="Histidine kinase" evidence="15">
    <location>
        <begin position="619"/>
        <end position="836"/>
    </location>
</feature>
<dbReference type="Pfam" id="PF02518">
    <property type="entry name" value="HATPase_c"/>
    <property type="match status" value="1"/>
</dbReference>
<accession>A0A117JHV4</accession>
<proteinExistence type="predicted"/>
<sequence length="839" mass="89713">MGILGRKTGDLRVYLGAAPGVGKTYSMLAEAHRRLERGTDVVAAVVDTHGRRKVGQQLAGIEVIPARVVEDSSRPGTQYQEIDVTAIMQRRPKVVLVDDFAHTNAPGSKNKKRWQDVEELLNAGITVITTVNIQNLESVSDLAAQITGVEEPDRIPDEVVRAADQIELVDITPEALRRRLAHGNVYPPERVDAALSNYFRPENLTALRQLTLLWLADQVDAALAKYRSDKKISDRWAPRERVVVAVTGGPESEVLVRRASRIASRSGADLRVVHIVDGGGLTAISDQQKKAVRELAASLGATMHTVVGDDVASTLIAYAHDINATQLVVGTSRRSRLSRMFDEGISEAVVQQAGGLDVHMVSHDQASTGISWSRLSPRQRRLTSWLAAIAIPVAVCALTLLLPEGFLRIGGPGALFFIGVLGTAMLGGLAPAVTAAALSGALITYFLVAPANAFSVHDSDGFVATVIMLLLSVAVAALVDRASRRAREARRASQEATLLALFADGVLNEADLDSLLERVRETYSQRTVSIVRSKTGELLAHTGTDPCTDVDDADTPVEIDDDEYWMLLSGPALTTRDRRVLSGVGKQAVNLIRQRELAEANKAEVVGQADKLQHALLTAVSHDLRTPLAAARAATSRIRNSDVDFSGDNTAELLATVEESVDQLTSLVANLLDSARLAAGAVRPQMARVELEHVVQRALLGIRADTDEITRPGSERVKVEIDCDAALADHELLERVLANLIDNSLRYADGSLVRVTAGQVGDRVLIAVVDEGPGIPRGSEEQVFAPFQRLSDDDSIGIGIGLSVASGFVEAMGGTISASDTPGGGLTVEIDLPAAPNQV</sequence>
<evidence type="ECO:0000256" key="12">
    <source>
        <dbReference type="ARBA" id="ARBA00023012"/>
    </source>
</evidence>
<dbReference type="InterPro" id="IPR004358">
    <property type="entry name" value="Sig_transdc_His_kin-like_C"/>
</dbReference>
<evidence type="ECO:0000256" key="11">
    <source>
        <dbReference type="ARBA" id="ARBA00022989"/>
    </source>
</evidence>
<dbReference type="GO" id="GO:0005737">
    <property type="term" value="C:cytoplasm"/>
    <property type="evidence" value="ECO:0007669"/>
    <property type="project" value="UniProtKB-ARBA"/>
</dbReference>
<dbReference type="EMBL" id="LQIR01000056">
    <property type="protein sequence ID" value="KUI09321.1"/>
    <property type="molecule type" value="Genomic_DNA"/>
</dbReference>
<dbReference type="SMART" id="SM00388">
    <property type="entry name" value="HisKA"/>
    <property type="match status" value="1"/>
</dbReference>
<dbReference type="InterPro" id="IPR052023">
    <property type="entry name" value="Histidine_kinase_KdpD"/>
</dbReference>